<dbReference type="EMBL" id="PCWO01000032">
    <property type="protein sequence ID" value="PIR04825.1"/>
    <property type="molecule type" value="Genomic_DNA"/>
</dbReference>
<dbReference type="GO" id="GO:0003723">
    <property type="term" value="F:RNA binding"/>
    <property type="evidence" value="ECO:0007669"/>
    <property type="project" value="InterPro"/>
</dbReference>
<dbReference type="InterPro" id="IPR012340">
    <property type="entry name" value="NA-bd_OB-fold"/>
</dbReference>
<sequence length="68" mass="7767">MKNNIIKATITEALPGLKFRTVTEEGKEILAHLAGKLRIHRIRVVPGDTVFIEVTPYDDRRGRITKRL</sequence>
<proteinExistence type="inferred from homology"/>
<dbReference type="GO" id="GO:0003743">
    <property type="term" value="F:translation initiation factor activity"/>
    <property type="evidence" value="ECO:0007669"/>
    <property type="project" value="UniProtKB-UniRule"/>
</dbReference>
<dbReference type="Proteomes" id="UP000229893">
    <property type="component" value="Unassembled WGS sequence"/>
</dbReference>
<dbReference type="PANTHER" id="PTHR33370:SF1">
    <property type="entry name" value="TRANSLATION INITIATION FACTOR IF-1, CHLOROPLASTIC"/>
    <property type="match status" value="1"/>
</dbReference>
<evidence type="ECO:0000313" key="8">
    <source>
        <dbReference type="Proteomes" id="UP000229893"/>
    </source>
</evidence>
<dbReference type="NCBIfam" id="TIGR00008">
    <property type="entry name" value="infA"/>
    <property type="match status" value="1"/>
</dbReference>
<dbReference type="PROSITE" id="PS50832">
    <property type="entry name" value="S1_IF1_TYPE"/>
    <property type="match status" value="1"/>
</dbReference>
<reference evidence="7 8" key="1">
    <citation type="submission" date="2017-09" db="EMBL/GenBank/DDBJ databases">
        <title>Depth-based differentiation of microbial function through sediment-hosted aquifers and enrichment of novel symbionts in the deep terrestrial subsurface.</title>
        <authorList>
            <person name="Probst A.J."/>
            <person name="Ladd B."/>
            <person name="Jarett J.K."/>
            <person name="Geller-Mcgrath D.E."/>
            <person name="Sieber C.M."/>
            <person name="Emerson J.B."/>
            <person name="Anantharaman K."/>
            <person name="Thomas B.C."/>
            <person name="Malmstrom R."/>
            <person name="Stieglmeier M."/>
            <person name="Klingl A."/>
            <person name="Woyke T."/>
            <person name="Ryan C.M."/>
            <person name="Banfield J.F."/>
        </authorList>
    </citation>
    <scope>NUCLEOTIDE SEQUENCE [LARGE SCALE GENOMIC DNA]</scope>
    <source>
        <strain evidence="7">CG11_big_fil_rev_8_21_14_0_20_35_14</strain>
    </source>
</reference>
<name>A0A2H0N9L5_9BACT</name>
<evidence type="ECO:0000313" key="7">
    <source>
        <dbReference type="EMBL" id="PIR04825.1"/>
    </source>
</evidence>
<dbReference type="Pfam" id="PF01176">
    <property type="entry name" value="eIF-1a"/>
    <property type="match status" value="1"/>
</dbReference>
<comment type="caution">
    <text evidence="7">The sequence shown here is derived from an EMBL/GenBank/DDBJ whole genome shotgun (WGS) entry which is preliminary data.</text>
</comment>
<dbReference type="InterPro" id="IPR006196">
    <property type="entry name" value="RNA-binding_domain_S1_IF1"/>
</dbReference>
<dbReference type="GO" id="GO:0043022">
    <property type="term" value="F:ribosome binding"/>
    <property type="evidence" value="ECO:0007669"/>
    <property type="project" value="TreeGrafter"/>
</dbReference>
<keyword evidence="2 5" id="KW-0396">Initiation factor</keyword>
<dbReference type="PANTHER" id="PTHR33370">
    <property type="entry name" value="TRANSLATION INITIATION FACTOR IF-1, CHLOROPLASTIC"/>
    <property type="match status" value="1"/>
</dbReference>
<evidence type="ECO:0000256" key="2">
    <source>
        <dbReference type="ARBA" id="ARBA00022540"/>
    </source>
</evidence>
<feature type="domain" description="S1-like" evidence="6">
    <location>
        <begin position="1"/>
        <end position="68"/>
    </location>
</feature>
<dbReference type="SUPFAM" id="SSF50249">
    <property type="entry name" value="Nucleic acid-binding proteins"/>
    <property type="match status" value="1"/>
</dbReference>
<keyword evidence="3 5" id="KW-0648">Protein biosynthesis</keyword>
<evidence type="ECO:0000256" key="5">
    <source>
        <dbReference type="PROSITE-ProRule" id="PRU00181"/>
    </source>
</evidence>
<dbReference type="AlphaFoldDB" id="A0A2H0N9L5"/>
<evidence type="ECO:0000256" key="1">
    <source>
        <dbReference type="ARBA" id="ARBA00010939"/>
    </source>
</evidence>
<evidence type="ECO:0000256" key="4">
    <source>
        <dbReference type="NCBIfam" id="TIGR00008"/>
    </source>
</evidence>
<evidence type="ECO:0000259" key="6">
    <source>
        <dbReference type="PROSITE" id="PS50832"/>
    </source>
</evidence>
<protein>
    <recommendedName>
        <fullName evidence="4">Translation initiation factor IF-1</fullName>
    </recommendedName>
</protein>
<comment type="similarity">
    <text evidence="1">Belongs to the IF-1 family.</text>
</comment>
<evidence type="ECO:0000256" key="3">
    <source>
        <dbReference type="ARBA" id="ARBA00022917"/>
    </source>
</evidence>
<dbReference type="InterPro" id="IPR004368">
    <property type="entry name" value="TIF_IF1"/>
</dbReference>
<accession>A0A2H0N9L5</accession>
<organism evidence="7 8">
    <name type="scientific">Candidatus Liptonbacteria bacterium CG11_big_fil_rev_8_21_14_0_20_35_14</name>
    <dbReference type="NCBI Taxonomy" id="1974634"/>
    <lineage>
        <taxon>Bacteria</taxon>
        <taxon>Candidatus Liptoniibacteriota</taxon>
    </lineage>
</organism>
<gene>
    <name evidence="7" type="ORF">COV57_02230</name>
</gene>
<dbReference type="Gene3D" id="2.40.50.140">
    <property type="entry name" value="Nucleic acid-binding proteins"/>
    <property type="match status" value="1"/>
</dbReference>
<dbReference type="GO" id="GO:0005829">
    <property type="term" value="C:cytosol"/>
    <property type="evidence" value="ECO:0007669"/>
    <property type="project" value="TreeGrafter"/>
</dbReference>